<sequence>MSEVIEMMNQWFLGNVNDERLWGVILEAKKNFKSQKKIEKKKRGEREEGYDQAIEDFKDWIANGKGGKWSDAYWMLRGKKKSRFHPESRPLDFHGGTRELLKQLQEMVNKTFEDIIDMEK</sequence>
<reference evidence="1" key="1">
    <citation type="journal article" date="2015" name="Nature">
        <title>Complex archaea that bridge the gap between prokaryotes and eukaryotes.</title>
        <authorList>
            <person name="Spang A."/>
            <person name="Saw J.H."/>
            <person name="Jorgensen S.L."/>
            <person name="Zaremba-Niedzwiedzka K."/>
            <person name="Martijn J."/>
            <person name="Lind A.E."/>
            <person name="van Eijk R."/>
            <person name="Schleper C."/>
            <person name="Guy L."/>
            <person name="Ettema T.J."/>
        </authorList>
    </citation>
    <scope>NUCLEOTIDE SEQUENCE</scope>
</reference>
<proteinExistence type="predicted"/>
<gene>
    <name evidence="1" type="ORF">LCGC14_0475660</name>
</gene>
<organism evidence="1">
    <name type="scientific">marine sediment metagenome</name>
    <dbReference type="NCBI Taxonomy" id="412755"/>
    <lineage>
        <taxon>unclassified sequences</taxon>
        <taxon>metagenomes</taxon>
        <taxon>ecological metagenomes</taxon>
    </lineage>
</organism>
<comment type="caution">
    <text evidence="1">The sequence shown here is derived from an EMBL/GenBank/DDBJ whole genome shotgun (WGS) entry which is preliminary data.</text>
</comment>
<dbReference type="AlphaFoldDB" id="A0A0F9VJR0"/>
<protein>
    <submittedName>
        <fullName evidence="1">Uncharacterized protein</fullName>
    </submittedName>
</protein>
<dbReference type="EMBL" id="LAZR01000511">
    <property type="protein sequence ID" value="KKN66088.1"/>
    <property type="molecule type" value="Genomic_DNA"/>
</dbReference>
<evidence type="ECO:0000313" key="1">
    <source>
        <dbReference type="EMBL" id="KKN66088.1"/>
    </source>
</evidence>
<accession>A0A0F9VJR0</accession>
<name>A0A0F9VJR0_9ZZZZ</name>